<sequence length="54" mass="6393">MINQIDKIAAFTKLEQKENAYGPIDVIYPKIDHCGKHIVIFHLRLGWKSFKYFI</sequence>
<gene>
    <name evidence="1" type="ORF">Q8G36_20145</name>
</gene>
<organism evidence="1 2">
    <name type="scientific">Peribacillus frigoritolerans</name>
    <dbReference type="NCBI Taxonomy" id="450367"/>
    <lineage>
        <taxon>Bacteria</taxon>
        <taxon>Bacillati</taxon>
        <taxon>Bacillota</taxon>
        <taxon>Bacilli</taxon>
        <taxon>Bacillales</taxon>
        <taxon>Bacillaceae</taxon>
        <taxon>Peribacillus</taxon>
    </lineage>
</organism>
<name>A0AA90SLK9_9BACI</name>
<dbReference type="Proteomes" id="UP001178275">
    <property type="component" value="Unassembled WGS sequence"/>
</dbReference>
<dbReference type="RefSeq" id="WP_305161603.1">
    <property type="nucleotide sequence ID" value="NZ_JAUUTW010000024.1"/>
</dbReference>
<accession>A0AA90SLK9</accession>
<comment type="caution">
    <text evidence="1">The sequence shown here is derived from an EMBL/GenBank/DDBJ whole genome shotgun (WGS) entry which is preliminary data.</text>
</comment>
<reference evidence="1" key="1">
    <citation type="submission" date="2023-07" db="EMBL/GenBank/DDBJ databases">
        <title>Murine gut Bacillus species.</title>
        <authorList>
            <person name="Gutman E."/>
            <person name="Hashuel R."/>
            <person name="Litvak Y."/>
        </authorList>
    </citation>
    <scope>NUCLEOTIDE SEQUENCE</scope>
    <source>
        <strain evidence="1">RU293</strain>
    </source>
</reference>
<evidence type="ECO:0000313" key="1">
    <source>
        <dbReference type="EMBL" id="MDP1453281.1"/>
    </source>
</evidence>
<protein>
    <submittedName>
        <fullName evidence="1">Uncharacterized protein</fullName>
    </submittedName>
</protein>
<dbReference type="AlphaFoldDB" id="A0AA90SLK9"/>
<evidence type="ECO:0000313" key="2">
    <source>
        <dbReference type="Proteomes" id="UP001178275"/>
    </source>
</evidence>
<dbReference type="EMBL" id="JAUUTW010000024">
    <property type="protein sequence ID" value="MDP1453281.1"/>
    <property type="molecule type" value="Genomic_DNA"/>
</dbReference>
<proteinExistence type="predicted"/>